<evidence type="ECO:0000256" key="8">
    <source>
        <dbReference type="PIRSR" id="PIRSR028774-2"/>
    </source>
</evidence>
<evidence type="ECO:0000313" key="12">
    <source>
        <dbReference type="EMBL" id="RZU35348.1"/>
    </source>
</evidence>
<dbReference type="PANTHER" id="PTHR37524:SF2">
    <property type="entry name" value="RIBOSOMAL RNA METHYLTRANSFERASE FTSJ DOMAIN-CONTAINING PROTEIN"/>
    <property type="match status" value="1"/>
</dbReference>
<dbReference type="SUPFAM" id="SSF53335">
    <property type="entry name" value="S-adenosyl-L-methionine-dependent methyltransferases"/>
    <property type="match status" value="1"/>
</dbReference>
<dbReference type="GO" id="GO:0008757">
    <property type="term" value="F:S-adenosylmethionine-dependent methyltransferase activity"/>
    <property type="evidence" value="ECO:0007669"/>
    <property type="project" value="UniProtKB-UniRule"/>
</dbReference>
<name>A0A4Q7YEE2_9GAMM</name>
<evidence type="ECO:0000256" key="1">
    <source>
        <dbReference type="ARBA" id="ARBA00022490"/>
    </source>
</evidence>
<feature type="binding site" evidence="6 8">
    <location>
        <position position="183"/>
    </location>
    <ligand>
        <name>S-adenosyl-L-methionine</name>
        <dbReference type="ChEBI" id="CHEBI:59789"/>
    </ligand>
</feature>
<evidence type="ECO:0000256" key="3">
    <source>
        <dbReference type="ARBA" id="ARBA00022603"/>
    </source>
</evidence>
<accession>A0A4Q7YEE2</accession>
<evidence type="ECO:0000256" key="4">
    <source>
        <dbReference type="ARBA" id="ARBA00022679"/>
    </source>
</evidence>
<feature type="binding site" evidence="6 8">
    <location>
        <position position="235"/>
    </location>
    <ligand>
        <name>S-adenosyl-L-methionine</name>
        <dbReference type="ChEBI" id="CHEBI:59789"/>
    </ligand>
</feature>
<dbReference type="Pfam" id="PF18125">
    <property type="entry name" value="RlmM_FDX"/>
    <property type="match status" value="1"/>
</dbReference>
<comment type="subunit">
    <text evidence="6">Monomer.</text>
</comment>
<evidence type="ECO:0000313" key="13">
    <source>
        <dbReference type="Proteomes" id="UP000292423"/>
    </source>
</evidence>
<proteinExistence type="inferred from homology"/>
<feature type="binding site" evidence="6 8">
    <location>
        <position position="255"/>
    </location>
    <ligand>
        <name>S-adenosyl-L-methionine</name>
        <dbReference type="ChEBI" id="CHEBI:59789"/>
    </ligand>
</feature>
<dbReference type="OrthoDB" id="154490at2"/>
<dbReference type="Gene3D" id="3.40.50.150">
    <property type="entry name" value="Vaccinia Virus protein VP39"/>
    <property type="match status" value="1"/>
</dbReference>
<comment type="function">
    <text evidence="6">Catalyzes the 2'-O-methylation at nucleotide C2498 in 23S rRNA.</text>
</comment>
<dbReference type="PIRSF" id="PIRSF028774">
    <property type="entry name" value="UCP028774"/>
    <property type="match status" value="1"/>
</dbReference>
<feature type="domain" description="Ribosomal RNA large subunit methyltransferase M THUMP-like" evidence="11">
    <location>
        <begin position="84"/>
        <end position="158"/>
    </location>
</feature>
<evidence type="ECO:0000259" key="10">
    <source>
        <dbReference type="Pfam" id="PF18125"/>
    </source>
</evidence>
<dbReference type="InterPro" id="IPR048646">
    <property type="entry name" value="RlmM_THUMP-like"/>
</dbReference>
<keyword evidence="1 6" id="KW-0963">Cytoplasm</keyword>
<feature type="domain" description="RlmM ferredoxin-like" evidence="10">
    <location>
        <begin position="4"/>
        <end position="69"/>
    </location>
</feature>
<dbReference type="InterPro" id="IPR002877">
    <property type="entry name" value="RNA_MeTrfase_FtsJ_dom"/>
</dbReference>
<comment type="subcellular location">
    <subcellularLocation>
        <location evidence="6">Cytoplasm</location>
    </subcellularLocation>
</comment>
<dbReference type="HAMAP" id="MF_01551">
    <property type="entry name" value="23SrRNA_methyltr_M"/>
    <property type="match status" value="1"/>
</dbReference>
<dbReference type="Pfam" id="PF21239">
    <property type="entry name" value="RLMM_N"/>
    <property type="match status" value="1"/>
</dbReference>
<feature type="binding site" evidence="6 8">
    <location>
        <position position="271"/>
    </location>
    <ligand>
        <name>S-adenosyl-L-methionine</name>
        <dbReference type="ChEBI" id="CHEBI:59789"/>
    </ligand>
</feature>
<evidence type="ECO:0000256" key="6">
    <source>
        <dbReference type="HAMAP-Rule" id="MF_01551"/>
    </source>
</evidence>
<keyword evidence="2 6" id="KW-0698">rRNA processing</keyword>
<comment type="caution">
    <text evidence="12">The sequence shown here is derived from an EMBL/GenBank/DDBJ whole genome shotgun (WGS) entry which is preliminary data.</text>
</comment>
<dbReference type="EMBL" id="SHKX01000018">
    <property type="protein sequence ID" value="RZU35348.1"/>
    <property type="molecule type" value="Genomic_DNA"/>
</dbReference>
<feature type="binding site" evidence="6 8">
    <location>
        <begin position="216"/>
        <end position="219"/>
    </location>
    <ligand>
        <name>S-adenosyl-L-methionine</name>
        <dbReference type="ChEBI" id="CHEBI:59789"/>
    </ligand>
</feature>
<keyword evidence="13" id="KW-1185">Reference proteome</keyword>
<evidence type="ECO:0000256" key="2">
    <source>
        <dbReference type="ARBA" id="ARBA00022552"/>
    </source>
</evidence>
<dbReference type="GO" id="GO:0006364">
    <property type="term" value="P:rRNA processing"/>
    <property type="evidence" value="ECO:0007669"/>
    <property type="project" value="UniProtKB-UniRule"/>
</dbReference>
<feature type="domain" description="Ribosomal RNA methyltransferase FtsJ" evidence="9">
    <location>
        <begin position="181"/>
        <end position="273"/>
    </location>
</feature>
<protein>
    <recommendedName>
        <fullName evidence="6">Ribosomal RNA large subunit methyltransferase M</fullName>
        <ecNumber evidence="6">2.1.1.186</ecNumber>
    </recommendedName>
    <alternativeName>
        <fullName evidence="6">23S rRNA (cytidine2498-2'-O)-methyltransferase</fullName>
    </alternativeName>
    <alternativeName>
        <fullName evidence="6">23S rRNA 2'-O-ribose methyltransferase RlmM</fullName>
    </alternativeName>
</protein>
<dbReference type="InterPro" id="IPR011224">
    <property type="entry name" value="rRNA_MeTrfase_M"/>
</dbReference>
<dbReference type="RefSeq" id="WP_130415855.1">
    <property type="nucleotide sequence ID" value="NZ_SHKX01000018.1"/>
</dbReference>
<dbReference type="InterPro" id="IPR029063">
    <property type="entry name" value="SAM-dependent_MTases_sf"/>
</dbReference>
<dbReference type="InterPro" id="IPR040739">
    <property type="entry name" value="RlmM_FDX"/>
</dbReference>
<dbReference type="PANTHER" id="PTHR37524">
    <property type="entry name" value="RIBOSOMAL RNA LARGE SUBUNIT METHYLTRANSFERASE M"/>
    <property type="match status" value="1"/>
</dbReference>
<gene>
    <name evidence="6" type="primary">rlmM</name>
    <name evidence="12" type="ORF">EV700_3300</name>
</gene>
<dbReference type="Proteomes" id="UP000292423">
    <property type="component" value="Unassembled WGS sequence"/>
</dbReference>
<dbReference type="Pfam" id="PF01728">
    <property type="entry name" value="FtsJ"/>
    <property type="match status" value="1"/>
</dbReference>
<dbReference type="EC" id="2.1.1.186" evidence="6"/>
<evidence type="ECO:0000259" key="9">
    <source>
        <dbReference type="Pfam" id="PF01728"/>
    </source>
</evidence>
<dbReference type="AlphaFoldDB" id="A0A4Q7YEE2"/>
<dbReference type="GO" id="GO:0005737">
    <property type="term" value="C:cytoplasm"/>
    <property type="evidence" value="ECO:0007669"/>
    <property type="project" value="UniProtKB-SubCell"/>
</dbReference>
<evidence type="ECO:0000259" key="11">
    <source>
        <dbReference type="Pfam" id="PF21239"/>
    </source>
</evidence>
<comment type="catalytic activity">
    <reaction evidence="6">
        <text>cytidine(2498) in 23S rRNA + S-adenosyl-L-methionine = 2'-O-methylcytidine(2498) in 23S rRNA + S-adenosyl-L-homocysteine + H(+)</text>
        <dbReference type="Rhea" id="RHEA:42788"/>
        <dbReference type="Rhea" id="RHEA-COMP:10244"/>
        <dbReference type="Rhea" id="RHEA-COMP:10245"/>
        <dbReference type="ChEBI" id="CHEBI:15378"/>
        <dbReference type="ChEBI" id="CHEBI:57856"/>
        <dbReference type="ChEBI" id="CHEBI:59789"/>
        <dbReference type="ChEBI" id="CHEBI:74495"/>
        <dbReference type="ChEBI" id="CHEBI:82748"/>
        <dbReference type="EC" id="2.1.1.186"/>
    </reaction>
</comment>
<dbReference type="GO" id="GO:0032259">
    <property type="term" value="P:methylation"/>
    <property type="evidence" value="ECO:0007669"/>
    <property type="project" value="UniProtKB-KW"/>
</dbReference>
<keyword evidence="3 6" id="KW-0489">Methyltransferase</keyword>
<keyword evidence="4 6" id="KW-0808">Transferase</keyword>
<comment type="similarity">
    <text evidence="6">Belongs to the class I-like SAM-binding methyltransferase superfamily. RNA methyltransferase RlmE family. RlmM subfamily.</text>
</comment>
<dbReference type="NCBIfam" id="NF008734">
    <property type="entry name" value="PRK11760.1"/>
    <property type="match status" value="1"/>
</dbReference>
<evidence type="ECO:0000256" key="7">
    <source>
        <dbReference type="PIRSR" id="PIRSR028774-1"/>
    </source>
</evidence>
<evidence type="ECO:0000256" key="5">
    <source>
        <dbReference type="ARBA" id="ARBA00022691"/>
    </source>
</evidence>
<organism evidence="12 13">
    <name type="scientific">Fluviicoccus keumensis</name>
    <dbReference type="NCBI Taxonomy" id="1435465"/>
    <lineage>
        <taxon>Bacteria</taxon>
        <taxon>Pseudomonadati</taxon>
        <taxon>Pseudomonadota</taxon>
        <taxon>Gammaproteobacteria</taxon>
        <taxon>Moraxellales</taxon>
        <taxon>Moraxellaceae</taxon>
        <taxon>Fluviicoccus</taxon>
    </lineage>
</organism>
<feature type="active site" description="Proton acceptor" evidence="6 7">
    <location>
        <position position="300"/>
    </location>
</feature>
<dbReference type="Gene3D" id="3.30.70.2810">
    <property type="match status" value="1"/>
</dbReference>
<reference evidence="12 13" key="1">
    <citation type="submission" date="2019-02" db="EMBL/GenBank/DDBJ databases">
        <title>Genomic Encyclopedia of Type Strains, Phase IV (KMG-IV): sequencing the most valuable type-strain genomes for metagenomic binning, comparative biology and taxonomic classification.</title>
        <authorList>
            <person name="Goeker M."/>
        </authorList>
    </citation>
    <scope>NUCLEOTIDE SEQUENCE [LARGE SCALE GENOMIC DNA]</scope>
    <source>
        <strain evidence="12 13">DSM 105135</strain>
    </source>
</reference>
<dbReference type="Gene3D" id="3.30.2300.20">
    <property type="match status" value="1"/>
</dbReference>
<keyword evidence="5 6" id="KW-0949">S-adenosyl-L-methionine</keyword>
<sequence>MANAYLIYCRPGFEKEAAAELQHHAERHGWNGYAKGKSDSAYVVFCGEDLPETGPYAPRWDDLVFARQLVILPESEALALDPQDRITPLVARLAGQTFRDLVLESPDTNEGNSLSGFFKAFGNTLKSVLDKRGILRKKATRTLHLFFLDSATVYLGYSTPENASPWPQGIPRLKFPREAPSRSTLKLEEAFLTFLSESERHEWLREGLTAVDLGAAPGGWTYQLVKRGLQVTAIDNGPMDRNLMQSGQVEHLKVDGFHYRPPRKVTWLVCDMIESPAKVAHTIAGWIADGDAQRAIFNLKLPMKKRFEELLHCQEVMDDLLRQKQVKYRLQIKQLYHDREEVTAYLIRETGPA</sequence>